<organism evidence="9 10">
    <name type="scientific">Lasiosphaeria hispida</name>
    <dbReference type="NCBI Taxonomy" id="260671"/>
    <lineage>
        <taxon>Eukaryota</taxon>
        <taxon>Fungi</taxon>
        <taxon>Dikarya</taxon>
        <taxon>Ascomycota</taxon>
        <taxon>Pezizomycotina</taxon>
        <taxon>Sordariomycetes</taxon>
        <taxon>Sordariomycetidae</taxon>
        <taxon>Sordariales</taxon>
        <taxon>Lasiosphaeriaceae</taxon>
        <taxon>Lasiosphaeria</taxon>
    </lineage>
</organism>
<dbReference type="InterPro" id="IPR050966">
    <property type="entry name" value="Glutamyl_endopeptidase"/>
</dbReference>
<evidence type="ECO:0000313" key="10">
    <source>
        <dbReference type="Proteomes" id="UP001275084"/>
    </source>
</evidence>
<reference evidence="9" key="2">
    <citation type="submission" date="2023-06" db="EMBL/GenBank/DDBJ databases">
        <authorList>
            <consortium name="Lawrence Berkeley National Laboratory"/>
            <person name="Haridas S."/>
            <person name="Hensen N."/>
            <person name="Bonometti L."/>
            <person name="Westerberg I."/>
            <person name="Brannstrom I.O."/>
            <person name="Guillou S."/>
            <person name="Cros-Aarteil S."/>
            <person name="Calhoun S."/>
            <person name="Kuo A."/>
            <person name="Mondo S."/>
            <person name="Pangilinan J."/>
            <person name="Riley R."/>
            <person name="Labutti K."/>
            <person name="Andreopoulos B."/>
            <person name="Lipzen A."/>
            <person name="Chen C."/>
            <person name="Yanf M."/>
            <person name="Daum C."/>
            <person name="Ng V."/>
            <person name="Clum A."/>
            <person name="Steindorff A."/>
            <person name="Ohm R."/>
            <person name="Martin F."/>
            <person name="Silar P."/>
            <person name="Natvig D."/>
            <person name="Lalanne C."/>
            <person name="Gautier V."/>
            <person name="Ament-Velasquez S.L."/>
            <person name="Kruys A."/>
            <person name="Hutchinson M.I."/>
            <person name="Powell A.J."/>
            <person name="Barry K."/>
            <person name="Miller A.N."/>
            <person name="Grigoriev I.V."/>
            <person name="Debuchy R."/>
            <person name="Gladieux P."/>
            <person name="Thoren M.H."/>
            <person name="Johannesson H."/>
        </authorList>
    </citation>
    <scope>NUCLEOTIDE SEQUENCE</scope>
    <source>
        <strain evidence="9">CBS 955.72</strain>
    </source>
</reference>
<keyword evidence="10" id="KW-1185">Reference proteome</keyword>
<dbReference type="Gene3D" id="2.40.10.10">
    <property type="entry name" value="Trypsin-like serine proteases"/>
    <property type="match status" value="2"/>
</dbReference>
<dbReference type="PANTHER" id="PTHR15462:SF8">
    <property type="entry name" value="SERINE PROTEASE"/>
    <property type="match status" value="1"/>
</dbReference>
<dbReference type="Pfam" id="PF00089">
    <property type="entry name" value="Trypsin"/>
    <property type="match status" value="1"/>
</dbReference>
<evidence type="ECO:0000256" key="6">
    <source>
        <dbReference type="RuleBase" id="RU004296"/>
    </source>
</evidence>
<reference evidence="9" key="1">
    <citation type="journal article" date="2023" name="Mol. Phylogenet. Evol.">
        <title>Genome-scale phylogeny and comparative genomics of the fungal order Sordariales.</title>
        <authorList>
            <person name="Hensen N."/>
            <person name="Bonometti L."/>
            <person name="Westerberg I."/>
            <person name="Brannstrom I.O."/>
            <person name="Guillou S."/>
            <person name="Cros-Aarteil S."/>
            <person name="Calhoun S."/>
            <person name="Haridas S."/>
            <person name="Kuo A."/>
            <person name="Mondo S."/>
            <person name="Pangilinan J."/>
            <person name="Riley R."/>
            <person name="LaButti K."/>
            <person name="Andreopoulos B."/>
            <person name="Lipzen A."/>
            <person name="Chen C."/>
            <person name="Yan M."/>
            <person name="Daum C."/>
            <person name="Ng V."/>
            <person name="Clum A."/>
            <person name="Steindorff A."/>
            <person name="Ohm R.A."/>
            <person name="Martin F."/>
            <person name="Silar P."/>
            <person name="Natvig D.O."/>
            <person name="Lalanne C."/>
            <person name="Gautier V."/>
            <person name="Ament-Velasquez S.L."/>
            <person name="Kruys A."/>
            <person name="Hutchinson M.I."/>
            <person name="Powell A.J."/>
            <person name="Barry K."/>
            <person name="Miller A.N."/>
            <person name="Grigoriev I.V."/>
            <person name="Debuchy R."/>
            <person name="Gladieux P."/>
            <person name="Hiltunen Thoren M."/>
            <person name="Johannesson H."/>
        </authorList>
    </citation>
    <scope>NUCLEOTIDE SEQUENCE</scope>
    <source>
        <strain evidence="9">CBS 955.72</strain>
    </source>
</reference>
<keyword evidence="5 6" id="KW-0720">Serine protease</keyword>
<feature type="domain" description="Peptidase S1" evidence="8">
    <location>
        <begin position="85"/>
        <end position="315"/>
    </location>
</feature>
<comment type="similarity">
    <text evidence="1 6">Belongs to the peptidase S1B family.</text>
</comment>
<evidence type="ECO:0000256" key="2">
    <source>
        <dbReference type="ARBA" id="ARBA00022670"/>
    </source>
</evidence>
<evidence type="ECO:0000256" key="7">
    <source>
        <dbReference type="SAM" id="MobiDB-lite"/>
    </source>
</evidence>
<dbReference type="EC" id="3.4.21.-" evidence="6"/>
<keyword evidence="4 6" id="KW-0378">Hydrolase</keyword>
<evidence type="ECO:0000256" key="3">
    <source>
        <dbReference type="ARBA" id="ARBA00022729"/>
    </source>
</evidence>
<dbReference type="InterPro" id="IPR001254">
    <property type="entry name" value="Trypsin_dom"/>
</dbReference>
<comment type="caution">
    <text evidence="9">The sequence shown here is derived from an EMBL/GenBank/DDBJ whole genome shotgun (WGS) entry which is preliminary data.</text>
</comment>
<feature type="region of interest" description="Disordered" evidence="7">
    <location>
        <begin position="79"/>
        <end position="98"/>
    </location>
</feature>
<dbReference type="InterPro" id="IPR043504">
    <property type="entry name" value="Peptidase_S1_PA_chymotrypsin"/>
</dbReference>
<evidence type="ECO:0000313" key="9">
    <source>
        <dbReference type="EMBL" id="KAK3353943.1"/>
    </source>
</evidence>
<evidence type="ECO:0000256" key="5">
    <source>
        <dbReference type="ARBA" id="ARBA00022825"/>
    </source>
</evidence>
<accession>A0AAJ0HJN3</accession>
<name>A0AAJ0HJN3_9PEZI</name>
<sequence length="339" mass="35995">MQIKTNIIFPTVAVLQAATALPFDATSGNHPPLPALDADTIHTHFASPQSPLQIITLSPADLDSTKSTATQPFVPQNQQITPRGVIGPTDHRHPLAENTTTSYPYSAIGRLLWSNGTYCSGFLVGPWHVATARHCVPVWPSGPPAAETNLTVRFQPGYNQGEWFGSVGVRAVFHPGWRAAPGCAARDDWAVLALERDVGSERGWFGVRAVDEVAVGRAVFRVVGYPRDTKGAGERVYEQDGVTVADVMACPADGWEGVEGGAGPIRTDADATPGNSGGPLWREREGAWAFGVLSMTSSRDTSFAGGRDWVRAVRRVKERGSGIVVGSLDSAKKSEGGGG</sequence>
<dbReference type="PRINTS" id="PR00839">
    <property type="entry name" value="V8PROTEASE"/>
</dbReference>
<dbReference type="Proteomes" id="UP001275084">
    <property type="component" value="Unassembled WGS sequence"/>
</dbReference>
<dbReference type="SUPFAM" id="SSF50494">
    <property type="entry name" value="Trypsin-like serine proteases"/>
    <property type="match status" value="1"/>
</dbReference>
<dbReference type="AlphaFoldDB" id="A0AAJ0HJN3"/>
<keyword evidence="2 6" id="KW-0645">Protease</keyword>
<dbReference type="InterPro" id="IPR009003">
    <property type="entry name" value="Peptidase_S1_PA"/>
</dbReference>
<dbReference type="PANTHER" id="PTHR15462">
    <property type="entry name" value="SERINE PROTEASE"/>
    <property type="match status" value="1"/>
</dbReference>
<gene>
    <name evidence="9" type="ORF">B0T25DRAFT_608510</name>
</gene>
<dbReference type="EMBL" id="JAUIQD010000004">
    <property type="protein sequence ID" value="KAK3353943.1"/>
    <property type="molecule type" value="Genomic_DNA"/>
</dbReference>
<evidence type="ECO:0000256" key="1">
    <source>
        <dbReference type="ARBA" id="ARBA00008764"/>
    </source>
</evidence>
<dbReference type="InterPro" id="IPR008256">
    <property type="entry name" value="Peptidase_S1B"/>
</dbReference>
<protein>
    <recommendedName>
        <fullName evidence="6">Serine protease</fullName>
        <ecNumber evidence="6">3.4.21.-</ecNumber>
    </recommendedName>
</protein>
<evidence type="ECO:0000256" key="4">
    <source>
        <dbReference type="ARBA" id="ARBA00022801"/>
    </source>
</evidence>
<dbReference type="PROSITE" id="PS50240">
    <property type="entry name" value="TRYPSIN_DOM"/>
    <property type="match status" value="1"/>
</dbReference>
<keyword evidence="3" id="KW-0732">Signal</keyword>
<proteinExistence type="inferred from homology"/>
<dbReference type="GO" id="GO:0006508">
    <property type="term" value="P:proteolysis"/>
    <property type="evidence" value="ECO:0007669"/>
    <property type="project" value="UniProtKB-KW"/>
</dbReference>
<evidence type="ECO:0000259" key="8">
    <source>
        <dbReference type="PROSITE" id="PS50240"/>
    </source>
</evidence>
<dbReference type="GO" id="GO:0004252">
    <property type="term" value="F:serine-type endopeptidase activity"/>
    <property type="evidence" value="ECO:0007669"/>
    <property type="project" value="InterPro"/>
</dbReference>